<organism evidence="1">
    <name type="scientific">marine sediment metagenome</name>
    <dbReference type="NCBI Taxonomy" id="412755"/>
    <lineage>
        <taxon>unclassified sequences</taxon>
        <taxon>metagenomes</taxon>
        <taxon>ecological metagenomes</taxon>
    </lineage>
</organism>
<proteinExistence type="predicted"/>
<dbReference type="AlphaFoldDB" id="X1DPZ6"/>
<evidence type="ECO:0000313" key="1">
    <source>
        <dbReference type="EMBL" id="GAH10330.1"/>
    </source>
</evidence>
<protein>
    <submittedName>
        <fullName evidence="1">Uncharacterized protein</fullName>
    </submittedName>
</protein>
<comment type="caution">
    <text evidence="1">The sequence shown here is derived from an EMBL/GenBank/DDBJ whole genome shotgun (WGS) entry which is preliminary data.</text>
</comment>
<name>X1DPZ6_9ZZZZ</name>
<feature type="non-terminal residue" evidence="1">
    <location>
        <position position="70"/>
    </location>
</feature>
<accession>X1DPZ6</accession>
<reference evidence="1" key="1">
    <citation type="journal article" date="2014" name="Front. Microbiol.">
        <title>High frequency of phylogenetically diverse reductive dehalogenase-homologous genes in deep subseafloor sedimentary metagenomes.</title>
        <authorList>
            <person name="Kawai M."/>
            <person name="Futagami T."/>
            <person name="Toyoda A."/>
            <person name="Takaki Y."/>
            <person name="Nishi S."/>
            <person name="Hori S."/>
            <person name="Arai W."/>
            <person name="Tsubouchi T."/>
            <person name="Morono Y."/>
            <person name="Uchiyama I."/>
            <person name="Ito T."/>
            <person name="Fujiyama A."/>
            <person name="Inagaki F."/>
            <person name="Takami H."/>
        </authorList>
    </citation>
    <scope>NUCLEOTIDE SEQUENCE</scope>
    <source>
        <strain evidence="1">Expedition CK06-06</strain>
    </source>
</reference>
<dbReference type="EMBL" id="BART01037717">
    <property type="protein sequence ID" value="GAH10330.1"/>
    <property type="molecule type" value="Genomic_DNA"/>
</dbReference>
<sequence length="70" mass="7605">MTDILLNKTQITADGSDILTVSNVAPDTDIIVTLQGGEQVLSATVTDGELQLTVNEKGSYLIEMFWKSFN</sequence>
<gene>
    <name evidence="1" type="ORF">S01H4_62957</name>
</gene>